<feature type="compositionally biased region" description="Polar residues" evidence="1">
    <location>
        <begin position="146"/>
        <end position="163"/>
    </location>
</feature>
<dbReference type="OrthoDB" id="2980827at2759"/>
<dbReference type="Proteomes" id="UP000812287">
    <property type="component" value="Unassembled WGS sequence"/>
</dbReference>
<reference evidence="2" key="1">
    <citation type="submission" date="2020-11" db="EMBL/GenBank/DDBJ databases">
        <title>Adaptations for nitrogen fixation in a non-lichenized fungal sporocarp promotes dispersal by wood-feeding termites.</title>
        <authorList>
            <consortium name="DOE Joint Genome Institute"/>
            <person name="Koch R.A."/>
            <person name="Yoon G."/>
            <person name="Arayal U."/>
            <person name="Lail K."/>
            <person name="Amirebrahimi M."/>
            <person name="Labutti K."/>
            <person name="Lipzen A."/>
            <person name="Riley R."/>
            <person name="Barry K."/>
            <person name="Henrissat B."/>
            <person name="Grigoriev I.V."/>
            <person name="Herr J.R."/>
            <person name="Aime M.C."/>
        </authorList>
    </citation>
    <scope>NUCLEOTIDE SEQUENCE</scope>
    <source>
        <strain evidence="2">MCA 3950</strain>
    </source>
</reference>
<gene>
    <name evidence="2" type="ORF">BT62DRAFT_182560</name>
</gene>
<dbReference type="EMBL" id="MU250537">
    <property type="protein sequence ID" value="KAG7445197.1"/>
    <property type="molecule type" value="Genomic_DNA"/>
</dbReference>
<feature type="compositionally biased region" description="Low complexity" evidence="1">
    <location>
        <begin position="222"/>
        <end position="232"/>
    </location>
</feature>
<evidence type="ECO:0000313" key="3">
    <source>
        <dbReference type="Proteomes" id="UP000812287"/>
    </source>
</evidence>
<feature type="region of interest" description="Disordered" evidence="1">
    <location>
        <begin position="222"/>
        <end position="244"/>
    </location>
</feature>
<feature type="region of interest" description="Disordered" evidence="1">
    <location>
        <begin position="137"/>
        <end position="164"/>
    </location>
</feature>
<dbReference type="RefSeq" id="XP_043038697.1">
    <property type="nucleotide sequence ID" value="XM_043179957.1"/>
</dbReference>
<accession>A0A9P7VRD2</accession>
<name>A0A9P7VRD2_9AGAR</name>
<keyword evidence="3" id="KW-1185">Reference proteome</keyword>
<organism evidence="2 3">
    <name type="scientific">Guyanagaster necrorhizus</name>
    <dbReference type="NCBI Taxonomy" id="856835"/>
    <lineage>
        <taxon>Eukaryota</taxon>
        <taxon>Fungi</taxon>
        <taxon>Dikarya</taxon>
        <taxon>Basidiomycota</taxon>
        <taxon>Agaricomycotina</taxon>
        <taxon>Agaricomycetes</taxon>
        <taxon>Agaricomycetidae</taxon>
        <taxon>Agaricales</taxon>
        <taxon>Marasmiineae</taxon>
        <taxon>Physalacriaceae</taxon>
        <taxon>Guyanagaster</taxon>
    </lineage>
</organism>
<comment type="caution">
    <text evidence="2">The sequence shown here is derived from an EMBL/GenBank/DDBJ whole genome shotgun (WGS) entry which is preliminary data.</text>
</comment>
<evidence type="ECO:0000313" key="2">
    <source>
        <dbReference type="EMBL" id="KAG7445197.1"/>
    </source>
</evidence>
<protein>
    <submittedName>
        <fullName evidence="2">Uncharacterized protein</fullName>
    </submittedName>
</protein>
<proteinExistence type="predicted"/>
<dbReference type="AlphaFoldDB" id="A0A9P7VRD2"/>
<feature type="compositionally biased region" description="Acidic residues" evidence="1">
    <location>
        <begin position="233"/>
        <end position="244"/>
    </location>
</feature>
<dbReference type="GeneID" id="66102253"/>
<evidence type="ECO:0000256" key="1">
    <source>
        <dbReference type="SAM" id="MobiDB-lite"/>
    </source>
</evidence>
<sequence>MVGNASGYAYTGVKPYARPTIVIGVADKGRVVGSTLSPIPKRRDDEDVCCPRHTRTKSIRPLPPIPKPTPGIRRLPSRPLPPFPPVPSITVVPATPSSSPIFTPKTNNKTAETPLLLTPASPVSRPPKLVVLTSPDALKPSHRDSQCITPLTPSIPQAPTPTTARRKRLSKLRRHLGETIPEELVSGNNLLPPMLRSSELDIEKISVSHSELCFAQSIKSLGSTDSSSVSTSEDSEGLDTLEDDEDEDIDVVVAGDVDEDEWFQGAAFRAVQPRRYSRRWYLEKGGKRWEDTDYTDILSRLRSL</sequence>